<dbReference type="SUPFAM" id="SSF81296">
    <property type="entry name" value="E set domains"/>
    <property type="match status" value="1"/>
</dbReference>
<evidence type="ECO:0000313" key="5">
    <source>
        <dbReference type="Proteomes" id="UP000008461"/>
    </source>
</evidence>
<keyword evidence="4" id="KW-0808">Transferase</keyword>
<dbReference type="Pfam" id="PF09087">
    <property type="entry name" value="Cyc-maltodext_N"/>
    <property type="match status" value="1"/>
</dbReference>
<keyword evidence="4" id="KW-0328">Glycosyltransferase</keyword>
<proteinExistence type="predicted"/>
<dbReference type="EMBL" id="CP002691">
    <property type="protein sequence ID" value="AEE54024.1"/>
    <property type="molecule type" value="Genomic_DNA"/>
</dbReference>
<protein>
    <submittedName>
        <fullName evidence="4">Cyclomaltodextrin glucanotransferase</fullName>
        <ecNumber evidence="4">2.4.1.19</ecNumber>
    </submittedName>
</protein>
<dbReference type="InterPro" id="IPR017853">
    <property type="entry name" value="GH"/>
</dbReference>
<dbReference type="GO" id="GO:0016798">
    <property type="term" value="F:hydrolase activity, acting on glycosyl bonds"/>
    <property type="evidence" value="ECO:0007669"/>
    <property type="project" value="UniProtKB-KW"/>
</dbReference>
<organism evidence="4 5">
    <name type="scientific">Haliscomenobacter hydrossis (strain ATCC 27775 / DSM 1100 / LMG 10767 / O)</name>
    <dbReference type="NCBI Taxonomy" id="760192"/>
    <lineage>
        <taxon>Bacteria</taxon>
        <taxon>Pseudomonadati</taxon>
        <taxon>Bacteroidota</taxon>
        <taxon>Saprospiria</taxon>
        <taxon>Saprospirales</taxon>
        <taxon>Haliscomenobacteraceae</taxon>
        <taxon>Haliscomenobacter</taxon>
    </lineage>
</organism>
<dbReference type="SMART" id="SM00642">
    <property type="entry name" value="Aamy"/>
    <property type="match status" value="1"/>
</dbReference>
<dbReference type="KEGG" id="hhy:Halhy_6203"/>
<dbReference type="InterPro" id="IPR006047">
    <property type="entry name" value="GH13_cat_dom"/>
</dbReference>
<dbReference type="GO" id="GO:0005975">
    <property type="term" value="P:carbohydrate metabolic process"/>
    <property type="evidence" value="ECO:0007669"/>
    <property type="project" value="InterPro"/>
</dbReference>
<dbReference type="Gene3D" id="2.60.40.10">
    <property type="entry name" value="Immunoglobulins"/>
    <property type="match status" value="1"/>
</dbReference>
<evidence type="ECO:0000256" key="1">
    <source>
        <dbReference type="ARBA" id="ARBA00022801"/>
    </source>
</evidence>
<evidence type="ECO:0000256" key="2">
    <source>
        <dbReference type="ARBA" id="ARBA00023295"/>
    </source>
</evidence>
<dbReference type="Gene3D" id="3.20.20.80">
    <property type="entry name" value="Glycosidases"/>
    <property type="match status" value="1"/>
</dbReference>
<dbReference type="HOGENOM" id="CLU_006462_7_3_10"/>
<reference key="2">
    <citation type="submission" date="2011-04" db="EMBL/GenBank/DDBJ databases">
        <title>Complete sequence of chromosome of Haliscomenobacter hydrossis DSM 1100.</title>
        <authorList>
            <consortium name="US DOE Joint Genome Institute (JGI-PGF)"/>
            <person name="Lucas S."/>
            <person name="Han J."/>
            <person name="Lapidus A."/>
            <person name="Bruce D."/>
            <person name="Goodwin L."/>
            <person name="Pitluck S."/>
            <person name="Peters L."/>
            <person name="Kyrpides N."/>
            <person name="Mavromatis K."/>
            <person name="Ivanova N."/>
            <person name="Ovchinnikova G."/>
            <person name="Pagani I."/>
            <person name="Daligault H."/>
            <person name="Detter J.C."/>
            <person name="Han C."/>
            <person name="Land M."/>
            <person name="Hauser L."/>
            <person name="Markowitz V."/>
            <person name="Cheng J.-F."/>
            <person name="Hugenholtz P."/>
            <person name="Woyke T."/>
            <person name="Wu D."/>
            <person name="Verbarg S."/>
            <person name="Frueling A."/>
            <person name="Brambilla E."/>
            <person name="Klenk H.-P."/>
            <person name="Eisen J.A."/>
        </authorList>
    </citation>
    <scope>NUCLEOTIDE SEQUENCE</scope>
    <source>
        <strain>DSM 1100</strain>
    </source>
</reference>
<dbReference type="CDD" id="cd11340">
    <property type="entry name" value="AmyAc_bac_CMD_like_3"/>
    <property type="match status" value="1"/>
</dbReference>
<dbReference type="EC" id="2.4.1.19" evidence="4"/>
<dbReference type="InterPro" id="IPR015171">
    <property type="entry name" value="Cyc-maltodext_N"/>
</dbReference>
<feature type="domain" description="Glycosyl hydrolase family 13 catalytic" evidence="3">
    <location>
        <begin position="145"/>
        <end position="542"/>
    </location>
</feature>
<dbReference type="PANTHER" id="PTHR10357:SF210">
    <property type="entry name" value="MALTODEXTRIN GLUCOSIDASE"/>
    <property type="match status" value="1"/>
</dbReference>
<dbReference type="SUPFAM" id="SSF51445">
    <property type="entry name" value="(Trans)glycosidases"/>
    <property type="match status" value="1"/>
</dbReference>
<dbReference type="InterPro" id="IPR019492">
    <property type="entry name" value="Cyclo-malto-dextrinase_C"/>
</dbReference>
<dbReference type="GO" id="GO:0043895">
    <property type="term" value="F:cyclomaltodextrin glucanotransferase activity"/>
    <property type="evidence" value="ECO:0007669"/>
    <property type="project" value="UniProtKB-EC"/>
</dbReference>
<dbReference type="Pfam" id="PF10438">
    <property type="entry name" value="Cyc-maltodext_C"/>
    <property type="match status" value="1"/>
</dbReference>
<dbReference type="eggNOG" id="COG0366">
    <property type="taxonomic scope" value="Bacteria"/>
</dbReference>
<dbReference type="Gene3D" id="2.60.40.1180">
    <property type="entry name" value="Golgi alpha-mannosidase II"/>
    <property type="match status" value="1"/>
</dbReference>
<dbReference type="InterPro" id="IPR014756">
    <property type="entry name" value="Ig_E-set"/>
</dbReference>
<dbReference type="InterPro" id="IPR013783">
    <property type="entry name" value="Ig-like_fold"/>
</dbReference>
<dbReference type="InterPro" id="IPR013780">
    <property type="entry name" value="Glyco_hydro_b"/>
</dbReference>
<reference evidence="4 5" key="1">
    <citation type="journal article" date="2011" name="Stand. Genomic Sci.">
        <title>Complete genome sequence of Haliscomenobacter hydrossis type strain (O).</title>
        <authorList>
            <consortium name="US DOE Joint Genome Institute (JGI-PGF)"/>
            <person name="Daligault H."/>
            <person name="Lapidus A."/>
            <person name="Zeytun A."/>
            <person name="Nolan M."/>
            <person name="Lucas S."/>
            <person name="Del Rio T.G."/>
            <person name="Tice H."/>
            <person name="Cheng J.F."/>
            <person name="Tapia R."/>
            <person name="Han C."/>
            <person name="Goodwin L."/>
            <person name="Pitluck S."/>
            <person name="Liolios K."/>
            <person name="Pagani I."/>
            <person name="Ivanova N."/>
            <person name="Huntemann M."/>
            <person name="Mavromatis K."/>
            <person name="Mikhailova N."/>
            <person name="Pati A."/>
            <person name="Chen A."/>
            <person name="Palaniappan K."/>
            <person name="Land M."/>
            <person name="Hauser L."/>
            <person name="Brambilla E.M."/>
            <person name="Rohde M."/>
            <person name="Verbarg S."/>
            <person name="Goker M."/>
            <person name="Bristow J."/>
            <person name="Eisen J.A."/>
            <person name="Markowitz V."/>
            <person name="Hugenholtz P."/>
            <person name="Kyrpides N.C."/>
            <person name="Klenk H.P."/>
            <person name="Woyke T."/>
        </authorList>
    </citation>
    <scope>NUCLEOTIDE SEQUENCE [LARGE SCALE GENOMIC DNA]</scope>
    <source>
        <strain evidence="5">ATCC 27775 / DSM 1100 / LMG 10767 / O</strain>
    </source>
</reference>
<keyword evidence="5" id="KW-1185">Reference proteome</keyword>
<dbReference type="AlphaFoldDB" id="F4L4W2"/>
<dbReference type="Pfam" id="PF00128">
    <property type="entry name" value="Alpha-amylase"/>
    <property type="match status" value="1"/>
</dbReference>
<name>F4L4W2_HALH1</name>
<accession>F4L4W2</accession>
<evidence type="ECO:0000259" key="3">
    <source>
        <dbReference type="SMART" id="SM00642"/>
    </source>
</evidence>
<dbReference type="PANTHER" id="PTHR10357">
    <property type="entry name" value="ALPHA-AMYLASE FAMILY MEMBER"/>
    <property type="match status" value="1"/>
</dbReference>
<gene>
    <name evidence="4" type="ordered locus">Halhy_6203</name>
</gene>
<dbReference type="Proteomes" id="UP000008461">
    <property type="component" value="Chromosome"/>
</dbReference>
<evidence type="ECO:0000313" key="4">
    <source>
        <dbReference type="EMBL" id="AEE54024.1"/>
    </source>
</evidence>
<keyword evidence="1" id="KW-0378">Hydrolase</keyword>
<sequence>MKLTHGSCSWDLNRLAMLHLKWIGSGVLTLWALCLFAQIERIEPMNWWVGMKNPELQLLVHGQNIGETTPSITYPGVSIKAIHRADSKNYLFIDLLIAAGTKPGSFNINFRKTGQATQSFKYTLLPRNKVAQTQMGFSSKDVIYLITPDRFANGDPSNDFSDTLREKIIDRKSDYLRHGGDIRGIINSLDYLAELGITAIWPTPFLENNMPAWSYHGYAITDYYKVDPRFGTLADYKELADKARQKGIKLIKDDVVNHSGIKYWWMPDLPFKNWVNFPDSMQVTNHRRTINEDLYAAQVDKKLMTEGWFVPDMPDLNHQNAFLAKYLIQNSIWWIETLALGGIRQDTYPYSEKSFLKDWSCAIMREYPNFSIVGEEWSTNPLIAAYWQQGKKNHDGYVSCLESPMDFPLQQALAQALAEPGNRGLDKLYEALSNDFVYANPQALMVFGENHDMDRLFTQMKQDVDLLQMALTYLLTVRGIPQLYYGTEVLLQNTAKPGDHGLIRSDFPGGWAGDAVNGFTGQGLNADQVRIQSFMKKILNWRKQKSVIHQGKTLHFAPMDGVYVYARYTATETVLVVMNKNAGAKSIDLEHYAEAIKGKTSALDVLSGETIALGKNLVVKGKMATVLELK</sequence>
<dbReference type="STRING" id="760192.Halhy_6203"/>
<dbReference type="SUPFAM" id="SSF51011">
    <property type="entry name" value="Glycosyl hydrolase domain"/>
    <property type="match status" value="1"/>
</dbReference>
<keyword evidence="2" id="KW-0326">Glycosidase</keyword>